<evidence type="ECO:0000259" key="3">
    <source>
        <dbReference type="Pfam" id="PF13476"/>
    </source>
</evidence>
<feature type="region of interest" description="Disordered" evidence="2">
    <location>
        <begin position="381"/>
        <end position="401"/>
    </location>
</feature>
<dbReference type="InterPro" id="IPR027417">
    <property type="entry name" value="P-loop_NTPase"/>
</dbReference>
<feature type="domain" description="Rad50/SbcC-type AAA" evidence="3">
    <location>
        <begin position="6"/>
        <end position="213"/>
    </location>
</feature>
<dbReference type="Pfam" id="PF13476">
    <property type="entry name" value="AAA_23"/>
    <property type="match status" value="1"/>
</dbReference>
<evidence type="ECO:0000256" key="2">
    <source>
        <dbReference type="SAM" id="MobiDB-lite"/>
    </source>
</evidence>
<dbReference type="EMBL" id="QFWT01000008">
    <property type="protein sequence ID" value="PWI32686.1"/>
    <property type="molecule type" value="Genomic_DNA"/>
</dbReference>
<proteinExistence type="predicted"/>
<protein>
    <recommendedName>
        <fullName evidence="3">Rad50/SbcC-type AAA domain-containing protein</fullName>
    </recommendedName>
</protein>
<evidence type="ECO:0000313" key="5">
    <source>
        <dbReference type="Proteomes" id="UP000245362"/>
    </source>
</evidence>
<organism evidence="4 5">
    <name type="scientific">Vibrio albus</name>
    <dbReference type="NCBI Taxonomy" id="2200953"/>
    <lineage>
        <taxon>Bacteria</taxon>
        <taxon>Pseudomonadati</taxon>
        <taxon>Pseudomonadota</taxon>
        <taxon>Gammaproteobacteria</taxon>
        <taxon>Vibrionales</taxon>
        <taxon>Vibrionaceae</taxon>
        <taxon>Vibrio</taxon>
    </lineage>
</organism>
<accession>A0A2U3B797</accession>
<comment type="caution">
    <text evidence="4">The sequence shown here is derived from an EMBL/GenBank/DDBJ whole genome shotgun (WGS) entry which is preliminary data.</text>
</comment>
<feature type="coiled-coil region" evidence="1">
    <location>
        <begin position="442"/>
        <end position="476"/>
    </location>
</feature>
<reference evidence="4 5" key="1">
    <citation type="submission" date="2018-05" db="EMBL/GenBank/DDBJ databases">
        <title>Vibrio limimaris sp. nov., isolated from marine sediment.</title>
        <authorList>
            <person name="Li C.-M."/>
        </authorList>
    </citation>
    <scope>NUCLEOTIDE SEQUENCE [LARGE SCALE GENOMIC DNA]</scope>
    <source>
        <strain evidence="4 5">E4404</strain>
    </source>
</reference>
<dbReference type="Pfam" id="PF13558">
    <property type="entry name" value="SbcC_Walker_B"/>
    <property type="match status" value="1"/>
</dbReference>
<evidence type="ECO:0000313" key="4">
    <source>
        <dbReference type="EMBL" id="PWI32686.1"/>
    </source>
</evidence>
<feature type="coiled-coil region" evidence="1">
    <location>
        <begin position="717"/>
        <end position="744"/>
    </location>
</feature>
<dbReference type="OrthoDB" id="9795626at2"/>
<dbReference type="Gene3D" id="3.40.50.300">
    <property type="entry name" value="P-loop containing nucleotide triphosphate hydrolases"/>
    <property type="match status" value="2"/>
</dbReference>
<dbReference type="Proteomes" id="UP000245362">
    <property type="component" value="Unassembled WGS sequence"/>
</dbReference>
<dbReference type="RefSeq" id="WP_109320472.1">
    <property type="nucleotide sequence ID" value="NZ_QFWT01000008.1"/>
</dbReference>
<dbReference type="PANTHER" id="PTHR32114:SF2">
    <property type="entry name" value="ABC TRANSPORTER ABCH.3"/>
    <property type="match status" value="1"/>
</dbReference>
<feature type="coiled-coil region" evidence="1">
    <location>
        <begin position="832"/>
        <end position="866"/>
    </location>
</feature>
<feature type="coiled-coil region" evidence="1">
    <location>
        <begin position="500"/>
        <end position="648"/>
    </location>
</feature>
<feature type="compositionally biased region" description="Basic and acidic residues" evidence="2">
    <location>
        <begin position="385"/>
        <end position="394"/>
    </location>
</feature>
<dbReference type="GO" id="GO:0016887">
    <property type="term" value="F:ATP hydrolysis activity"/>
    <property type="evidence" value="ECO:0007669"/>
    <property type="project" value="InterPro"/>
</dbReference>
<sequence length="1231" mass="139745">MKILTLRFKNLNSLKGEWYIDFTQSPFSDTGLFAITGPTGAGKTTILDAICVALYHKTPRLGNISASSNELMTRGTAECKAEVEFEVKGKAYRAFWNMRRSRGKVDGNLQPPQAELAEVASGTVLANQVTKKLELVESVTGLDFGRFTKSMLLSQGQFAAFLNAREAERAELLEELTGTEIYGQISAKVHEHYTQAKQTMAELEARAQGVQLLSEEECQTLEREQAALVEEQKLQKTALNELDAGLRWWNDLEKVRKNKQEAEQAFTLAQEAVAASAKELDKLARSEPAEAIRVPYLLMNEASAYCRQTEENLKQKSQAGEEAEQAYQNAEARLREKNEHLEQAKQASRALEKLLNEQVIPLDQTIRAETDKKTELARRQQQLKSDLDKQKHALSEQQQYAATTEHSLQQISQYLNEHQADASLEQYLGLWNAQYERIETQQKAAQELSAQTEADAAQLKQKEQQYAADQQKLKLESDSLAKLQKTYTDTDSEREQFLTERAVEEDIHQLENQLQQRNQTMATLSALQMVQNQWLSFQNEKQEKDQQIPALLQEKEKLEQDRLQLRQRYATQNELVKALDKLIGQEERLAEYRSQLVPGKPCPLCGGAEHPYAEQNETVSISETQQQKQDAEKERDHIKEQGDKLNLDIGSLERRIGDEQKRRQHIAQEQNRLEESWAEHAGKTDYTAPVKDADTLKSLAVETEKQSETLYKTIHEYRRLNQRLAEAKESLDAIQLRHHQAESRLTLLGQQLEHIRGNLDKKQGQHSKSLSEIDGLSAGLIDQIREKGFEPPERASLPVWLQGKQADATAWKEAIKTRDQHKSELAVSQANIETGEKLVSEARQRLAALEQDLEQQGKRLQVLEQERYSLFGDKRVDQERQTAQERWNVAEKTHQHQQQKTAELQKSLQSLKGEIANLQASYEQAQQNQKSRIHEWETLLKESQFDSTQAFESALLEKEERQRLVALKDALESERSKTKTLVDAAVQTEQQLLTDDVTQGYQQTPKAEFEQQVQALQITMEARTKRQGEVANELQSDANRRKSQQALFKEIDAYRSVHDDIQYLHSLIGSQSGDKFRKFAQGLTLDNLVYLANKQLQRLHGRYELQRKESEGLELSVVDTWQGDVVRDTKTLSGGESFLVSLALALGLSDLVSHKTSIDSLFLDEGFGTLDAETLDMALDALDSLNASGKMIGVISHVEAMKERIPVQIKVQKQSGLGVSELESGYRAGQG</sequence>
<evidence type="ECO:0000256" key="1">
    <source>
        <dbReference type="SAM" id="Coils"/>
    </source>
</evidence>
<dbReference type="GO" id="GO:0006302">
    <property type="term" value="P:double-strand break repair"/>
    <property type="evidence" value="ECO:0007669"/>
    <property type="project" value="InterPro"/>
</dbReference>
<dbReference type="AlphaFoldDB" id="A0A2U3B797"/>
<keyword evidence="5" id="KW-1185">Reference proteome</keyword>
<feature type="coiled-coil region" evidence="1">
    <location>
        <begin position="306"/>
        <end position="357"/>
    </location>
</feature>
<dbReference type="SUPFAM" id="SSF52540">
    <property type="entry name" value="P-loop containing nucleoside triphosphate hydrolases"/>
    <property type="match status" value="1"/>
</dbReference>
<keyword evidence="1" id="KW-0175">Coiled coil</keyword>
<gene>
    <name evidence="4" type="ORF">DI392_14865</name>
</gene>
<feature type="coiled-coil region" evidence="1">
    <location>
        <begin position="894"/>
        <end position="928"/>
    </location>
</feature>
<dbReference type="InterPro" id="IPR038729">
    <property type="entry name" value="Rad50/SbcC_AAA"/>
</dbReference>
<dbReference type="PANTHER" id="PTHR32114">
    <property type="entry name" value="ABC TRANSPORTER ABCH.3"/>
    <property type="match status" value="1"/>
</dbReference>
<name>A0A2U3B797_9VIBR</name>